<proteinExistence type="predicted"/>
<protein>
    <submittedName>
        <fullName evidence="1">Uncharacterized protein</fullName>
    </submittedName>
</protein>
<dbReference type="EMBL" id="JAFCMP010000048">
    <property type="protein sequence ID" value="KAG5189528.1"/>
    <property type="molecule type" value="Genomic_DNA"/>
</dbReference>
<evidence type="ECO:0000313" key="1">
    <source>
        <dbReference type="EMBL" id="KAG5189528.1"/>
    </source>
</evidence>
<reference evidence="1" key="1">
    <citation type="submission" date="2021-02" db="EMBL/GenBank/DDBJ databases">
        <title>First Annotated Genome of the Yellow-green Alga Tribonema minus.</title>
        <authorList>
            <person name="Mahan K.M."/>
        </authorList>
    </citation>
    <scope>NUCLEOTIDE SEQUENCE</scope>
    <source>
        <strain evidence="1">UTEX B ZZ1240</strain>
    </source>
</reference>
<dbReference type="Proteomes" id="UP000664859">
    <property type="component" value="Unassembled WGS sequence"/>
</dbReference>
<gene>
    <name evidence="1" type="ORF">JKP88DRAFT_267226</name>
</gene>
<sequence length="137" mass="14869">MSPLSASSDSDACAEVQTVVITMPKRVSVILEYDGDGDGDCGDEDWLCCQEQERSSVFDFAEDFASSVEEVRKSLTSWSPVNASTYLTEAELLDSAAAAEEQSIFRCSPAPEEPALQLWHDQLASRFGYGEQLSASA</sequence>
<keyword evidence="2" id="KW-1185">Reference proteome</keyword>
<organism evidence="1 2">
    <name type="scientific">Tribonema minus</name>
    <dbReference type="NCBI Taxonomy" id="303371"/>
    <lineage>
        <taxon>Eukaryota</taxon>
        <taxon>Sar</taxon>
        <taxon>Stramenopiles</taxon>
        <taxon>Ochrophyta</taxon>
        <taxon>PX clade</taxon>
        <taxon>Xanthophyceae</taxon>
        <taxon>Tribonematales</taxon>
        <taxon>Tribonemataceae</taxon>
        <taxon>Tribonema</taxon>
    </lineage>
</organism>
<evidence type="ECO:0000313" key="2">
    <source>
        <dbReference type="Proteomes" id="UP000664859"/>
    </source>
</evidence>
<accession>A0A835ZIE9</accession>
<dbReference type="AlphaFoldDB" id="A0A835ZIE9"/>
<name>A0A835ZIE9_9STRA</name>
<comment type="caution">
    <text evidence="1">The sequence shown here is derived from an EMBL/GenBank/DDBJ whole genome shotgun (WGS) entry which is preliminary data.</text>
</comment>